<feature type="domain" description="C2H2-type" evidence="13">
    <location>
        <begin position="58"/>
        <end position="85"/>
    </location>
</feature>
<evidence type="ECO:0000313" key="14">
    <source>
        <dbReference type="Ensembl" id="ENSCABP00000016937.1"/>
    </source>
</evidence>
<evidence type="ECO:0000256" key="10">
    <source>
        <dbReference type="ARBA" id="ARBA00023242"/>
    </source>
</evidence>
<evidence type="ECO:0000256" key="4">
    <source>
        <dbReference type="ARBA" id="ARBA00022737"/>
    </source>
</evidence>
<dbReference type="Proteomes" id="UP000694404">
    <property type="component" value="Unplaced"/>
</dbReference>
<dbReference type="PANTHER" id="PTHR23235:SF142">
    <property type="entry name" value="ZINC FINGER PROTEIN 384"/>
    <property type="match status" value="1"/>
</dbReference>
<dbReference type="PROSITE" id="PS50157">
    <property type="entry name" value="ZINC_FINGER_C2H2_2"/>
    <property type="match status" value="3"/>
</dbReference>
<dbReference type="SUPFAM" id="SSF57667">
    <property type="entry name" value="beta-beta-alpha zinc fingers"/>
    <property type="match status" value="2"/>
</dbReference>
<evidence type="ECO:0000256" key="3">
    <source>
        <dbReference type="ARBA" id="ARBA00022723"/>
    </source>
</evidence>
<evidence type="ECO:0000256" key="1">
    <source>
        <dbReference type="ARBA" id="ARBA00004123"/>
    </source>
</evidence>
<feature type="region of interest" description="Disordered" evidence="12">
    <location>
        <begin position="130"/>
        <end position="149"/>
    </location>
</feature>
<evidence type="ECO:0000313" key="15">
    <source>
        <dbReference type="Proteomes" id="UP000694404"/>
    </source>
</evidence>
<comment type="similarity">
    <text evidence="2">Belongs to the krueppel C2H2-type zinc-finger protein family.</text>
</comment>
<keyword evidence="8" id="KW-0238">DNA-binding</keyword>
<keyword evidence="7" id="KW-0805">Transcription regulation</keyword>
<keyword evidence="6" id="KW-0862">Zinc</keyword>
<dbReference type="GO" id="GO:0000981">
    <property type="term" value="F:DNA-binding transcription factor activity, RNA polymerase II-specific"/>
    <property type="evidence" value="ECO:0007669"/>
    <property type="project" value="TreeGrafter"/>
</dbReference>
<dbReference type="InterPro" id="IPR036236">
    <property type="entry name" value="Znf_C2H2_sf"/>
</dbReference>
<dbReference type="GO" id="GO:0008270">
    <property type="term" value="F:zinc ion binding"/>
    <property type="evidence" value="ECO:0007669"/>
    <property type="project" value="UniProtKB-KW"/>
</dbReference>
<organism evidence="14 15">
    <name type="scientific">Chelonoidis abingdonii</name>
    <name type="common">Abingdon island giant tortoise</name>
    <name type="synonym">Testudo abingdonii</name>
    <dbReference type="NCBI Taxonomy" id="106734"/>
    <lineage>
        <taxon>Eukaryota</taxon>
        <taxon>Metazoa</taxon>
        <taxon>Chordata</taxon>
        <taxon>Craniata</taxon>
        <taxon>Vertebrata</taxon>
        <taxon>Euteleostomi</taxon>
        <taxon>Archelosauria</taxon>
        <taxon>Testudinata</taxon>
        <taxon>Testudines</taxon>
        <taxon>Cryptodira</taxon>
        <taxon>Durocryptodira</taxon>
        <taxon>Testudinoidea</taxon>
        <taxon>Testudinidae</taxon>
        <taxon>Chelonoidis</taxon>
    </lineage>
</organism>
<feature type="domain" description="C2H2-type" evidence="13">
    <location>
        <begin position="30"/>
        <end position="57"/>
    </location>
</feature>
<evidence type="ECO:0000256" key="5">
    <source>
        <dbReference type="ARBA" id="ARBA00022771"/>
    </source>
</evidence>
<dbReference type="FunFam" id="3.30.160.60:FF:000450">
    <property type="entry name" value="PR domain zinc finger protein 14"/>
    <property type="match status" value="1"/>
</dbReference>
<feature type="domain" description="C2H2-type" evidence="13">
    <location>
        <begin position="86"/>
        <end position="113"/>
    </location>
</feature>
<dbReference type="FunFam" id="3.30.160.60:FF:001954">
    <property type="entry name" value="Zinc finger protein 787"/>
    <property type="match status" value="1"/>
</dbReference>
<accession>A0A8C0IS71</accession>
<evidence type="ECO:0000256" key="7">
    <source>
        <dbReference type="ARBA" id="ARBA00023015"/>
    </source>
</evidence>
<keyword evidence="4" id="KW-0677">Repeat</keyword>
<dbReference type="GeneTree" id="ENSGT01150000286971"/>
<name>A0A8C0IS71_CHEAB</name>
<reference evidence="14" key="2">
    <citation type="submission" date="2025-09" db="UniProtKB">
        <authorList>
            <consortium name="Ensembl"/>
        </authorList>
    </citation>
    <scope>IDENTIFICATION</scope>
</reference>
<evidence type="ECO:0000256" key="2">
    <source>
        <dbReference type="ARBA" id="ARBA00006991"/>
    </source>
</evidence>
<keyword evidence="3" id="KW-0479">Metal-binding</keyword>
<dbReference type="AlphaFoldDB" id="A0A8C0IS71"/>
<evidence type="ECO:0000259" key="13">
    <source>
        <dbReference type="PROSITE" id="PS50157"/>
    </source>
</evidence>
<dbReference type="SMART" id="SM00355">
    <property type="entry name" value="ZnF_C2H2"/>
    <property type="match status" value="3"/>
</dbReference>
<evidence type="ECO:0000256" key="12">
    <source>
        <dbReference type="SAM" id="MobiDB-lite"/>
    </source>
</evidence>
<dbReference type="GO" id="GO:0005634">
    <property type="term" value="C:nucleus"/>
    <property type="evidence" value="ECO:0007669"/>
    <property type="project" value="UniProtKB-SubCell"/>
</dbReference>
<dbReference type="GO" id="GO:0000978">
    <property type="term" value="F:RNA polymerase II cis-regulatory region sequence-specific DNA binding"/>
    <property type="evidence" value="ECO:0007669"/>
    <property type="project" value="TreeGrafter"/>
</dbReference>
<protein>
    <recommendedName>
        <fullName evidence="13">C2H2-type domain-containing protein</fullName>
    </recommendedName>
</protein>
<evidence type="ECO:0000256" key="9">
    <source>
        <dbReference type="ARBA" id="ARBA00023163"/>
    </source>
</evidence>
<dbReference type="Pfam" id="PF00096">
    <property type="entry name" value="zf-C2H2"/>
    <property type="match status" value="3"/>
</dbReference>
<dbReference type="FunFam" id="3.30.160.60:FF:000446">
    <property type="entry name" value="Zinc finger protein"/>
    <property type="match status" value="1"/>
</dbReference>
<dbReference type="PROSITE" id="PS00028">
    <property type="entry name" value="ZINC_FINGER_C2H2_1"/>
    <property type="match status" value="3"/>
</dbReference>
<dbReference type="FunFam" id="3.30.160.60:FF:001203">
    <property type="entry name" value="zinc finger protein 668"/>
    <property type="match status" value="1"/>
</dbReference>
<dbReference type="InterPro" id="IPR013087">
    <property type="entry name" value="Znf_C2H2_type"/>
</dbReference>
<dbReference type="OMA" id="LWERPYK"/>
<reference evidence="14" key="1">
    <citation type="submission" date="2025-08" db="UniProtKB">
        <authorList>
            <consortium name="Ensembl"/>
        </authorList>
    </citation>
    <scope>IDENTIFICATION</scope>
</reference>
<dbReference type="Gene3D" id="3.30.160.60">
    <property type="entry name" value="Classic Zinc Finger"/>
    <property type="match status" value="4"/>
</dbReference>
<dbReference type="PANTHER" id="PTHR23235">
    <property type="entry name" value="KRUEPPEL-LIKE TRANSCRIPTION FACTOR"/>
    <property type="match status" value="1"/>
</dbReference>
<keyword evidence="10" id="KW-0539">Nucleus</keyword>
<evidence type="ECO:0000256" key="8">
    <source>
        <dbReference type="ARBA" id="ARBA00023125"/>
    </source>
</evidence>
<comment type="subcellular location">
    <subcellularLocation>
        <location evidence="1">Nucleus</location>
    </subcellularLocation>
</comment>
<evidence type="ECO:0000256" key="6">
    <source>
        <dbReference type="ARBA" id="ARBA00022833"/>
    </source>
</evidence>
<sequence>MPEGEECTRLASLGKCKFSFFYSELWERPYKCPGCEKRFSQLSNVTTHLRTHSGERPYICTDCGKSFGDQSSLRKHRRTHTGERPYPCPHCGKRFSQLSNLNTHCRTHTGERPYICPHCRKSFSEQRGSYRESEKYTQPIHSRSHHHLSTPVEEFLNNGKGLHQWPFP</sequence>
<dbReference type="Ensembl" id="ENSCABT00000018559.1">
    <property type="protein sequence ID" value="ENSCABP00000016937.1"/>
    <property type="gene ID" value="ENSCABG00000012572.1"/>
</dbReference>
<proteinExistence type="inferred from homology"/>
<evidence type="ECO:0000256" key="11">
    <source>
        <dbReference type="PROSITE-ProRule" id="PRU00042"/>
    </source>
</evidence>
<keyword evidence="9" id="KW-0804">Transcription</keyword>
<keyword evidence="5 11" id="KW-0863">Zinc-finger</keyword>
<keyword evidence="15" id="KW-1185">Reference proteome</keyword>